<evidence type="ECO:0000256" key="1">
    <source>
        <dbReference type="ARBA" id="ARBA00004607"/>
    </source>
</evidence>
<proteinExistence type="inferred from homology"/>
<evidence type="ECO:0000256" key="4">
    <source>
        <dbReference type="ARBA" id="ARBA00022701"/>
    </source>
</evidence>
<gene>
    <name evidence="10" type="ORF">CRYUND_R00163</name>
</gene>
<evidence type="ECO:0000256" key="6">
    <source>
        <dbReference type="ARBA" id="ARBA00033750"/>
    </source>
</evidence>
<feature type="non-terminal residue" evidence="10">
    <location>
        <position position="322"/>
    </location>
</feature>
<evidence type="ECO:0000256" key="7">
    <source>
        <dbReference type="ARBA" id="ARBA00033769"/>
    </source>
</evidence>
<feature type="region of interest" description="Disordered" evidence="9">
    <location>
        <begin position="292"/>
        <end position="322"/>
    </location>
</feature>
<dbReference type="EMBL" id="VWPW01000679">
    <property type="protein sequence ID" value="NWI98495.1"/>
    <property type="molecule type" value="Genomic_DNA"/>
</dbReference>
<name>A0A7K4L1A7_9AVES</name>
<comment type="similarity">
    <text evidence="6">Belongs to the CSTPP1 family.</text>
</comment>
<evidence type="ECO:0000313" key="10">
    <source>
        <dbReference type="EMBL" id="NWI98495.1"/>
    </source>
</evidence>
<organism evidence="10 11">
    <name type="scientific">Crypturellus undulatus</name>
    <dbReference type="NCBI Taxonomy" id="48396"/>
    <lineage>
        <taxon>Eukaryota</taxon>
        <taxon>Metazoa</taxon>
        <taxon>Chordata</taxon>
        <taxon>Craniata</taxon>
        <taxon>Vertebrata</taxon>
        <taxon>Euteleostomi</taxon>
        <taxon>Archelosauria</taxon>
        <taxon>Archosauria</taxon>
        <taxon>Dinosauria</taxon>
        <taxon>Saurischia</taxon>
        <taxon>Theropoda</taxon>
        <taxon>Coelurosauria</taxon>
        <taxon>Aves</taxon>
        <taxon>Palaeognathae</taxon>
        <taxon>Tinamiformes</taxon>
        <taxon>Tinamidae</taxon>
        <taxon>Crypturellus</taxon>
    </lineage>
</organism>
<sequence>FAAQRHVLTYMEDAVSQLLENREDISQYGIARFFTEYFNSVRQGTHILFREFSFVQATPHNRASFLRTFWRCFRTVGKNGGEFSSRTQEYHCLLQLLCPDFPMELTQKAARIVLMDDAMDCLMSFSDFLFAFQIQFYYSEFLESVSAIYQDLLAGKSPNTVIVPTSSSGQHRQRQPPNDCNPLDGVEASLFYQCLESLCDRSKYSCPPSALVKEMLSGVQRLTFYEFLMALAKHQGINRALGALPDKGDLFLDPAMDQEIEKLVAQVSGLSLSAPTSSSGDAAHLPVRSVPRISSPWKPLHHRRRMDAESEGSNEETDSSEN</sequence>
<dbReference type="PANTHER" id="PTHR34252:SF1">
    <property type="entry name" value="CENTRIOLAR SATELLITE-ASSOCIATED TUBULIN POLYGLUTAMYLASE COMPLEX REGULATOR 1"/>
    <property type="match status" value="1"/>
</dbReference>
<evidence type="ECO:0000256" key="9">
    <source>
        <dbReference type="SAM" id="MobiDB-lite"/>
    </source>
</evidence>
<evidence type="ECO:0000256" key="5">
    <source>
        <dbReference type="ARBA" id="ARBA00023212"/>
    </source>
</evidence>
<dbReference type="GO" id="GO:0005874">
    <property type="term" value="C:microtubule"/>
    <property type="evidence" value="ECO:0007669"/>
    <property type="project" value="UniProtKB-KW"/>
</dbReference>
<comment type="function">
    <text evidence="8">Regulator of the tubulin polyglutamylase complex (TPGC) that controls cytoskeletal organization, nuclear shape, and cilium disassembly by balancing microtubule and actin assembly. Regulates the assembly and stability of the TPGC and thereby modulates polyglutamylation of the microtubule, which antagonizes MAP4 binding.</text>
</comment>
<dbReference type="AlphaFoldDB" id="A0A7K4L1A7"/>
<comment type="caution">
    <text evidence="10">The sequence shown here is derived from an EMBL/GenBank/DDBJ whole genome shotgun (WGS) entry which is preliminary data.</text>
</comment>
<keyword evidence="4" id="KW-0493">Microtubule</keyword>
<reference evidence="10 11" key="1">
    <citation type="submission" date="2019-09" db="EMBL/GenBank/DDBJ databases">
        <title>Bird 10,000 Genomes (B10K) Project - Family phase.</title>
        <authorList>
            <person name="Zhang G."/>
        </authorList>
    </citation>
    <scope>NUCLEOTIDE SEQUENCE [LARGE SCALE GENOMIC DNA]</scope>
    <source>
        <strain evidence="10">B10K-MSB-37135</strain>
        <tissue evidence="10">Heart</tissue>
    </source>
</reference>
<keyword evidence="5" id="KW-0206">Cytoskeleton</keyword>
<keyword evidence="11" id="KW-1185">Reference proteome</keyword>
<keyword evidence="2" id="KW-0963">Cytoplasm</keyword>
<dbReference type="InterPro" id="IPR038968">
    <property type="entry name" value="CSTPP1"/>
</dbReference>
<dbReference type="PANTHER" id="PTHR34252">
    <property type="entry name" value="UPF0705 PROTEIN C11ORF49"/>
    <property type="match status" value="1"/>
</dbReference>
<evidence type="ECO:0000256" key="8">
    <source>
        <dbReference type="ARBA" id="ARBA00045673"/>
    </source>
</evidence>
<evidence type="ECO:0000256" key="3">
    <source>
        <dbReference type="ARBA" id="ARBA00022553"/>
    </source>
</evidence>
<dbReference type="CDD" id="cd22959">
    <property type="entry name" value="DD_C11orf49"/>
    <property type="match status" value="1"/>
</dbReference>
<evidence type="ECO:0000256" key="2">
    <source>
        <dbReference type="ARBA" id="ARBA00022490"/>
    </source>
</evidence>
<comment type="subcellular location">
    <subcellularLocation>
        <location evidence="1">Cytoplasm</location>
        <location evidence="1">Cytoskeleton</location>
        <location evidence="1">Microtubule organizing center</location>
        <location evidence="1">Centrosome</location>
        <location evidence="1">Centriolar satellite</location>
    </subcellularLocation>
</comment>
<dbReference type="GO" id="GO:0034451">
    <property type="term" value="C:centriolar satellite"/>
    <property type="evidence" value="ECO:0007669"/>
    <property type="project" value="UniProtKB-SubCell"/>
</dbReference>
<feature type="non-terminal residue" evidence="10">
    <location>
        <position position="1"/>
    </location>
</feature>
<protein>
    <recommendedName>
        <fullName evidence="7">Centriolar satellite-associated tubulin polyglutamylase complex regulator 1</fullName>
    </recommendedName>
</protein>
<evidence type="ECO:0000313" key="11">
    <source>
        <dbReference type="Proteomes" id="UP000534426"/>
    </source>
</evidence>
<feature type="compositionally biased region" description="Acidic residues" evidence="9">
    <location>
        <begin position="309"/>
        <end position="322"/>
    </location>
</feature>
<keyword evidence="3" id="KW-0597">Phosphoprotein</keyword>
<accession>A0A7K4L1A7</accession>
<dbReference type="Proteomes" id="UP000534426">
    <property type="component" value="Unassembled WGS sequence"/>
</dbReference>